<evidence type="ECO:0000256" key="3">
    <source>
        <dbReference type="ARBA" id="ARBA00007571"/>
    </source>
</evidence>
<dbReference type="InterPro" id="IPR013785">
    <property type="entry name" value="Aldolase_TIM"/>
</dbReference>
<dbReference type="PANTHER" id="PTHR42894:SF1">
    <property type="entry name" value="N-(5'-PHOSPHORIBOSYL)ANTHRANILATE ISOMERASE"/>
    <property type="match status" value="1"/>
</dbReference>
<dbReference type="InterPro" id="IPR011060">
    <property type="entry name" value="RibuloseP-bd_barrel"/>
</dbReference>
<dbReference type="HAMAP" id="MF_00135">
    <property type="entry name" value="PRAI"/>
    <property type="match status" value="1"/>
</dbReference>
<dbReference type="RefSeq" id="WP_188856012.1">
    <property type="nucleotide sequence ID" value="NZ_BMOS01000003.1"/>
</dbReference>
<reference evidence="12" key="1">
    <citation type="journal article" date="2014" name="Int. J. Syst. Evol. Microbiol.">
        <title>Complete genome sequence of Corynebacterium casei LMG S-19264T (=DSM 44701T), isolated from a smear-ripened cheese.</title>
        <authorList>
            <consortium name="US DOE Joint Genome Institute (JGI-PGF)"/>
            <person name="Walter F."/>
            <person name="Albersmeier A."/>
            <person name="Kalinowski J."/>
            <person name="Ruckert C."/>
        </authorList>
    </citation>
    <scope>NUCLEOTIDE SEQUENCE</scope>
    <source>
        <strain evidence="12">JCM 17251</strain>
    </source>
</reference>
<dbReference type="InterPro" id="IPR044643">
    <property type="entry name" value="TrpF_fam"/>
</dbReference>
<dbReference type="Proteomes" id="UP000624041">
    <property type="component" value="Unassembled WGS sequence"/>
</dbReference>
<keyword evidence="9 10" id="KW-0413">Isomerase</keyword>
<proteinExistence type="inferred from homology"/>
<reference evidence="12" key="2">
    <citation type="submission" date="2020-09" db="EMBL/GenBank/DDBJ databases">
        <authorList>
            <person name="Sun Q."/>
            <person name="Ohkuma M."/>
        </authorList>
    </citation>
    <scope>NUCLEOTIDE SEQUENCE</scope>
    <source>
        <strain evidence="12">JCM 17251</strain>
    </source>
</reference>
<dbReference type="PANTHER" id="PTHR42894">
    <property type="entry name" value="N-(5'-PHOSPHORIBOSYL)ANTHRANILATE ISOMERASE"/>
    <property type="match status" value="1"/>
</dbReference>
<dbReference type="EMBL" id="BMOS01000003">
    <property type="protein sequence ID" value="GGN51831.1"/>
    <property type="molecule type" value="Genomic_DNA"/>
</dbReference>
<protein>
    <recommendedName>
        <fullName evidence="5 10">N-(5'-phosphoribosyl)anthranilate isomerase</fullName>
        <shortName evidence="10">PRAI</shortName>
        <ecNumber evidence="4 10">5.3.1.24</ecNumber>
    </recommendedName>
</protein>
<gene>
    <name evidence="10 12" type="primary">trpF</name>
    <name evidence="12" type="ORF">GCM10007971_06720</name>
</gene>
<dbReference type="GO" id="GO:0000162">
    <property type="term" value="P:L-tryptophan biosynthetic process"/>
    <property type="evidence" value="ECO:0007669"/>
    <property type="project" value="UniProtKB-UniRule"/>
</dbReference>
<evidence type="ECO:0000313" key="13">
    <source>
        <dbReference type="Proteomes" id="UP000624041"/>
    </source>
</evidence>
<comment type="catalytic activity">
    <reaction evidence="1 10">
        <text>N-(5-phospho-beta-D-ribosyl)anthranilate = 1-(2-carboxyphenylamino)-1-deoxy-D-ribulose 5-phosphate</text>
        <dbReference type="Rhea" id="RHEA:21540"/>
        <dbReference type="ChEBI" id="CHEBI:18277"/>
        <dbReference type="ChEBI" id="CHEBI:58613"/>
        <dbReference type="EC" id="5.3.1.24"/>
    </reaction>
</comment>
<accession>A0A917XSE6</accession>
<evidence type="ECO:0000256" key="5">
    <source>
        <dbReference type="ARBA" id="ARBA00022272"/>
    </source>
</evidence>
<keyword evidence="8 10" id="KW-0057">Aromatic amino acid biosynthesis</keyword>
<comment type="caution">
    <text evidence="12">The sequence shown here is derived from an EMBL/GenBank/DDBJ whole genome shotgun (WGS) entry which is preliminary data.</text>
</comment>
<dbReference type="Pfam" id="PF00697">
    <property type="entry name" value="PRAI"/>
    <property type="match status" value="1"/>
</dbReference>
<keyword evidence="13" id="KW-1185">Reference proteome</keyword>
<dbReference type="FunFam" id="3.20.20.70:FF:000075">
    <property type="entry name" value="Tryptophan biosynthesis protein TRP1"/>
    <property type="match status" value="1"/>
</dbReference>
<evidence type="ECO:0000256" key="8">
    <source>
        <dbReference type="ARBA" id="ARBA00023141"/>
    </source>
</evidence>
<evidence type="ECO:0000313" key="12">
    <source>
        <dbReference type="EMBL" id="GGN51831.1"/>
    </source>
</evidence>
<dbReference type="EC" id="5.3.1.24" evidence="4 10"/>
<dbReference type="SUPFAM" id="SSF51366">
    <property type="entry name" value="Ribulose-phoshate binding barrel"/>
    <property type="match status" value="1"/>
</dbReference>
<evidence type="ECO:0000256" key="4">
    <source>
        <dbReference type="ARBA" id="ARBA00012572"/>
    </source>
</evidence>
<evidence type="ECO:0000256" key="1">
    <source>
        <dbReference type="ARBA" id="ARBA00001164"/>
    </source>
</evidence>
<dbReference type="NCBIfam" id="NF002300">
    <property type="entry name" value="PRK01222.1-7"/>
    <property type="match status" value="1"/>
</dbReference>
<dbReference type="AlphaFoldDB" id="A0A917XSE6"/>
<sequence length="204" mass="22078">MFVKICGITTEKAAQAAAEAGADLIGFVFTKSKREITPVAAAAIASRLPASVQTVGVFVNEEPAVMEQIASKVGLDFHQLHGEEPPDVAKSLSAKVIKAFPAEKTRLENVHTYPCDYFLIDTPSINRGGSGKTFDWSLLQESGIDRERLLLAGGLHPENVREAVEAVNPFAVDVSSGVETAGKKDPEKMKAFIEQAKHREVYKK</sequence>
<comment type="similarity">
    <text evidence="3 10">Belongs to the TrpF family.</text>
</comment>
<organism evidence="12 13">
    <name type="scientific">Oceanobacillus indicireducens</name>
    <dbReference type="NCBI Taxonomy" id="1004261"/>
    <lineage>
        <taxon>Bacteria</taxon>
        <taxon>Bacillati</taxon>
        <taxon>Bacillota</taxon>
        <taxon>Bacilli</taxon>
        <taxon>Bacillales</taxon>
        <taxon>Bacillaceae</taxon>
        <taxon>Oceanobacillus</taxon>
    </lineage>
</organism>
<dbReference type="GO" id="GO:0004640">
    <property type="term" value="F:phosphoribosylanthranilate isomerase activity"/>
    <property type="evidence" value="ECO:0007669"/>
    <property type="project" value="UniProtKB-UniRule"/>
</dbReference>
<evidence type="ECO:0000259" key="11">
    <source>
        <dbReference type="Pfam" id="PF00697"/>
    </source>
</evidence>
<evidence type="ECO:0000256" key="9">
    <source>
        <dbReference type="ARBA" id="ARBA00023235"/>
    </source>
</evidence>
<keyword evidence="6 10" id="KW-0028">Amino-acid biosynthesis</keyword>
<evidence type="ECO:0000256" key="6">
    <source>
        <dbReference type="ARBA" id="ARBA00022605"/>
    </source>
</evidence>
<name>A0A917XSE6_9BACI</name>
<evidence type="ECO:0000256" key="7">
    <source>
        <dbReference type="ARBA" id="ARBA00022822"/>
    </source>
</evidence>
<evidence type="ECO:0000256" key="2">
    <source>
        <dbReference type="ARBA" id="ARBA00004664"/>
    </source>
</evidence>
<keyword evidence="7 10" id="KW-0822">Tryptophan biosynthesis</keyword>
<comment type="pathway">
    <text evidence="2 10">Amino-acid biosynthesis; L-tryptophan biosynthesis; L-tryptophan from chorismate: step 3/5.</text>
</comment>
<feature type="domain" description="N-(5'phosphoribosyl) anthranilate isomerase (PRAI)" evidence="11">
    <location>
        <begin position="3"/>
        <end position="194"/>
    </location>
</feature>
<evidence type="ECO:0000256" key="10">
    <source>
        <dbReference type="HAMAP-Rule" id="MF_00135"/>
    </source>
</evidence>
<dbReference type="InterPro" id="IPR001240">
    <property type="entry name" value="PRAI_dom"/>
</dbReference>
<dbReference type="CDD" id="cd00405">
    <property type="entry name" value="PRAI"/>
    <property type="match status" value="1"/>
</dbReference>
<dbReference type="Gene3D" id="3.20.20.70">
    <property type="entry name" value="Aldolase class I"/>
    <property type="match status" value="1"/>
</dbReference>